<dbReference type="GeneID" id="18925299"/>
<evidence type="ECO:0000313" key="1">
    <source>
        <dbReference type="EMBL" id="EGF97465.1"/>
    </source>
</evidence>
<protein>
    <submittedName>
        <fullName evidence="1">Uncharacterized protein</fullName>
    </submittedName>
</protein>
<accession>F4SD12</accession>
<dbReference type="KEGG" id="mlr:MELLADRAFT_114321"/>
<dbReference type="Proteomes" id="UP000001072">
    <property type="component" value="Unassembled WGS sequence"/>
</dbReference>
<keyword evidence="2" id="KW-1185">Reference proteome</keyword>
<sequence>MTQTIVEYTNQFGSKICEAINTKPASFISVAFGQHDFFAERPDKLDAKTGTYHCCKLSSLTDISYLRPSTDSSLFELSRLHNSIMNSLQLNLLVVLVFVSFVEVQNLTSGKALPPDRVKEIIRSARQHMKAIVFH</sequence>
<name>F4SD12_MELLP</name>
<dbReference type="InParanoid" id="F4SD12"/>
<dbReference type="HOGENOM" id="CLU_1886227_0_0_1"/>
<proteinExistence type="predicted"/>
<organism evidence="2">
    <name type="scientific">Melampsora larici-populina (strain 98AG31 / pathotype 3-4-7)</name>
    <name type="common">Poplar leaf rust fungus</name>
    <dbReference type="NCBI Taxonomy" id="747676"/>
    <lineage>
        <taxon>Eukaryota</taxon>
        <taxon>Fungi</taxon>
        <taxon>Dikarya</taxon>
        <taxon>Basidiomycota</taxon>
        <taxon>Pucciniomycotina</taxon>
        <taxon>Pucciniomycetes</taxon>
        <taxon>Pucciniales</taxon>
        <taxon>Melampsoraceae</taxon>
        <taxon>Melampsora</taxon>
    </lineage>
</organism>
<dbReference type="AlphaFoldDB" id="F4SD12"/>
<dbReference type="EMBL" id="GL883231">
    <property type="protein sequence ID" value="EGF97465.1"/>
    <property type="molecule type" value="Genomic_DNA"/>
</dbReference>
<gene>
    <name evidence="1" type="ORF">MELLADRAFT_114321</name>
</gene>
<evidence type="ECO:0000313" key="2">
    <source>
        <dbReference type="Proteomes" id="UP000001072"/>
    </source>
</evidence>
<dbReference type="RefSeq" id="XP_007419269.1">
    <property type="nucleotide sequence ID" value="XM_007419207.1"/>
</dbReference>
<dbReference type="VEuPathDB" id="FungiDB:MELLADRAFT_114321"/>
<reference evidence="2" key="1">
    <citation type="journal article" date="2011" name="Proc. Natl. Acad. Sci. U.S.A.">
        <title>Obligate biotrophy features unraveled by the genomic analysis of rust fungi.</title>
        <authorList>
            <person name="Duplessis S."/>
            <person name="Cuomo C.A."/>
            <person name="Lin Y.-C."/>
            <person name="Aerts A."/>
            <person name="Tisserant E."/>
            <person name="Veneault-Fourrey C."/>
            <person name="Joly D.L."/>
            <person name="Hacquard S."/>
            <person name="Amselem J."/>
            <person name="Cantarel B.L."/>
            <person name="Chiu R."/>
            <person name="Coutinho P.M."/>
            <person name="Feau N."/>
            <person name="Field M."/>
            <person name="Frey P."/>
            <person name="Gelhaye E."/>
            <person name="Goldberg J."/>
            <person name="Grabherr M.G."/>
            <person name="Kodira C.D."/>
            <person name="Kohler A."/>
            <person name="Kuees U."/>
            <person name="Lindquist E.A."/>
            <person name="Lucas S.M."/>
            <person name="Mago R."/>
            <person name="Mauceli E."/>
            <person name="Morin E."/>
            <person name="Murat C."/>
            <person name="Pangilinan J.L."/>
            <person name="Park R."/>
            <person name="Pearson M."/>
            <person name="Quesneville H."/>
            <person name="Rouhier N."/>
            <person name="Sakthikumar S."/>
            <person name="Salamov A.A."/>
            <person name="Schmutz J."/>
            <person name="Selles B."/>
            <person name="Shapiro H."/>
            <person name="Tanguay P."/>
            <person name="Tuskan G.A."/>
            <person name="Henrissat B."/>
            <person name="Van de Peer Y."/>
            <person name="Rouze P."/>
            <person name="Ellis J.G."/>
            <person name="Dodds P.N."/>
            <person name="Schein J.E."/>
            <person name="Zhong S."/>
            <person name="Hamelin R.C."/>
            <person name="Grigoriev I.V."/>
            <person name="Szabo L.J."/>
            <person name="Martin F."/>
        </authorList>
    </citation>
    <scope>NUCLEOTIDE SEQUENCE [LARGE SCALE GENOMIC DNA]</scope>
    <source>
        <strain evidence="2">98AG31 / pathotype 3-4-7</strain>
    </source>
</reference>